<dbReference type="PANTHER" id="PTHR46481:SF7">
    <property type="entry name" value="ZINC FINGER BED DOMAIN-CONTAINING PROTEIN RICESLEEPER 2-LIKE"/>
    <property type="match status" value="1"/>
</dbReference>
<evidence type="ECO:0000259" key="3">
    <source>
        <dbReference type="Pfam" id="PF14372"/>
    </source>
</evidence>
<keyword evidence="1" id="KW-0238">DNA-binding</keyword>
<dbReference type="Gramene" id="rna29072">
    <property type="protein sequence ID" value="RHN54089.1"/>
    <property type="gene ID" value="gene29072"/>
</dbReference>
<evidence type="ECO:0000259" key="2">
    <source>
        <dbReference type="Pfam" id="PF05699"/>
    </source>
</evidence>
<dbReference type="InterPro" id="IPR012337">
    <property type="entry name" value="RNaseH-like_sf"/>
</dbReference>
<dbReference type="Pfam" id="PF05699">
    <property type="entry name" value="Dimer_Tnp_hAT"/>
    <property type="match status" value="1"/>
</dbReference>
<dbReference type="Pfam" id="PF14372">
    <property type="entry name" value="hAT-like_RNase-H"/>
    <property type="match status" value="1"/>
</dbReference>
<dbReference type="InterPro" id="IPR008906">
    <property type="entry name" value="HATC_C_dom"/>
</dbReference>
<dbReference type="GO" id="GO:0003677">
    <property type="term" value="F:DNA binding"/>
    <property type="evidence" value="ECO:0007669"/>
    <property type="project" value="UniProtKB-KW"/>
</dbReference>
<evidence type="ECO:0000256" key="1">
    <source>
        <dbReference type="ARBA" id="ARBA00023125"/>
    </source>
</evidence>
<dbReference type="EMBL" id="KF679497">
    <property type="protein sequence ID" value="AHC08670.1"/>
    <property type="molecule type" value="mRNA"/>
</dbReference>
<feature type="domain" description="HAT C-terminal dimerisation" evidence="2">
    <location>
        <begin position="496"/>
        <end position="578"/>
    </location>
</feature>
<protein>
    <submittedName>
        <fullName evidence="5">Putative HAT dimerization domain, ribonuclease H-like domain, hAT-like transposase, RNase-H</fullName>
    </submittedName>
    <submittedName>
        <fullName evidence="4">Putative transposase</fullName>
    </submittedName>
</protein>
<organism evidence="4">
    <name type="scientific">Medicago truncatula</name>
    <name type="common">Barrel medic</name>
    <name type="synonym">Medicago tribuloides</name>
    <dbReference type="NCBI Taxonomy" id="3880"/>
    <lineage>
        <taxon>Eukaryota</taxon>
        <taxon>Viridiplantae</taxon>
        <taxon>Streptophyta</taxon>
        <taxon>Embryophyta</taxon>
        <taxon>Tracheophyta</taxon>
        <taxon>Spermatophyta</taxon>
        <taxon>Magnoliopsida</taxon>
        <taxon>eudicotyledons</taxon>
        <taxon>Gunneridae</taxon>
        <taxon>Pentapetalae</taxon>
        <taxon>rosids</taxon>
        <taxon>fabids</taxon>
        <taxon>Fabales</taxon>
        <taxon>Fabaceae</taxon>
        <taxon>Papilionoideae</taxon>
        <taxon>50 kb inversion clade</taxon>
        <taxon>NPAAA clade</taxon>
        <taxon>Hologalegina</taxon>
        <taxon>IRL clade</taxon>
        <taxon>Trifolieae</taxon>
        <taxon>Medicago</taxon>
    </lineage>
</organism>
<feature type="domain" description="hAT-like transposase RNase-H fold" evidence="3">
    <location>
        <begin position="340"/>
        <end position="445"/>
    </location>
</feature>
<evidence type="ECO:0000313" key="5">
    <source>
        <dbReference type="EMBL" id="RHN54089.1"/>
    </source>
</evidence>
<dbReference type="AlphaFoldDB" id="V9Q4P4"/>
<reference evidence="6" key="2">
    <citation type="journal article" date="2018" name="Nat. Plants">
        <title>Whole-genome landscape of Medicago truncatula symbiotic genes.</title>
        <authorList>
            <person name="Pecrix Y."/>
            <person name="Staton S.E."/>
            <person name="Sallet E."/>
            <person name="Lelandais-Briere C."/>
            <person name="Moreau S."/>
            <person name="Carrere S."/>
            <person name="Blein T."/>
            <person name="Jardinaud M.F."/>
            <person name="Latrasse D."/>
            <person name="Zouine M."/>
            <person name="Zahm M."/>
            <person name="Kreplak J."/>
            <person name="Mayjonade B."/>
            <person name="Satge C."/>
            <person name="Perez M."/>
            <person name="Cauet S."/>
            <person name="Marande W."/>
            <person name="Chantry-Darmon C."/>
            <person name="Lopez-Roques C."/>
            <person name="Bouchez O."/>
            <person name="Berard A."/>
            <person name="Debelle F."/>
            <person name="Munos S."/>
            <person name="Bendahmane A."/>
            <person name="Berges H."/>
            <person name="Niebel A."/>
            <person name="Buitink J."/>
            <person name="Frugier F."/>
            <person name="Benhamed M."/>
            <person name="Crespi M."/>
            <person name="Gouzy J."/>
            <person name="Gamas P."/>
        </authorList>
    </citation>
    <scope>NUCLEOTIDE SEQUENCE [LARGE SCALE GENOMIC DNA]</scope>
    <source>
        <strain evidence="6">cv. Jemalong A17</strain>
    </source>
</reference>
<dbReference type="PANTHER" id="PTHR46481">
    <property type="entry name" value="ZINC FINGER BED DOMAIN-CONTAINING PROTEIN 4"/>
    <property type="match status" value="1"/>
</dbReference>
<accession>V9Q4P4</accession>
<dbReference type="SUPFAM" id="SSF53098">
    <property type="entry name" value="Ribonuclease H-like"/>
    <property type="match status" value="1"/>
</dbReference>
<sequence length="628" mass="70807">MLAHTKICLQKPSNMLKDTRQSNLVSGKGGLLVAANQRYNAIECRKALTNFVILDEHAFRVVEGEGFKQLCKQLQPLMTPPSRRTIARDCFQLFLDEKLKLKAFFKSDCRSVALTTDCWSSQQNLSFITITAHFIDRCWNYQKRIISFAPIPNHKGLTIGKKVEEVLKEWGIRNVSTITVDNASSNDVAVSYLKQRLKIKNGLLGEGDHFHMRCVAHILNLVVMDGLKDQDLSISSIRNAVRFVRSSPQRALKFKECIDMSRITCKKHVCLDVSTRWNSLFMMLDTAEKFQPAFEKLVHEDSSYVEWFKEAGLPTPNDWEKARAFVSFLKIFYDATKVFSSSQQVSIHTAFHSLASILCELQKACMDLNTIVADMGVEMKAKYDKYWGNVVKMNQFLYFGVIFDPRYKFGYIEWSFNDLYGAGSDIAKERAGSVSDNLFKLYNLYKSEHESFVGPSGSNNSSVEQPAVPKIPSLNTRADAYKKHLKTKETIVPQNDLERYLSDPPENDDPSFDILTWWKKNCVRYPVLATMVRDVLATPVSSVASESAFSTGGRILDTYRSSLSPEMAEALICTQNWLKPSFVDFKDLNLSEEYELLENVVAEIGQVLSGVHVGPASPAAGVGPATGV</sequence>
<dbReference type="SUPFAM" id="SSF140996">
    <property type="entry name" value="Hermes dimerisation domain"/>
    <property type="match status" value="1"/>
</dbReference>
<reference evidence="4" key="1">
    <citation type="journal article" date="2014" name="BMC Plant Biol.">
        <title>The 2HA line of Medicago truncatula has characteristics of an epigenetic mutant that is weakly ethylene insensitive.</title>
        <authorList>
            <person name="Kurdyukov S."/>
            <person name="Mathesius U."/>
            <person name="Nolan K.E."/>
            <person name="Sheahan M.B."/>
            <person name="Goffard N."/>
            <person name="Carroll B.J."/>
            <person name="Rose R.J."/>
        </authorList>
    </citation>
    <scope>NUCLEOTIDE SEQUENCE</scope>
</reference>
<dbReference type="EMBL" id="PSQE01000005">
    <property type="protein sequence ID" value="RHN54089.1"/>
    <property type="molecule type" value="Genomic_DNA"/>
</dbReference>
<evidence type="ECO:0000313" key="4">
    <source>
        <dbReference type="EMBL" id="AHC08670.1"/>
    </source>
</evidence>
<dbReference type="InterPro" id="IPR025525">
    <property type="entry name" value="hAT-like_transposase_RNase-H"/>
</dbReference>
<evidence type="ECO:0000313" key="6">
    <source>
        <dbReference type="Proteomes" id="UP000265566"/>
    </source>
</evidence>
<dbReference type="GO" id="GO:0046983">
    <property type="term" value="F:protein dimerization activity"/>
    <property type="evidence" value="ECO:0007669"/>
    <property type="project" value="InterPro"/>
</dbReference>
<reference evidence="5" key="3">
    <citation type="journal article" date="2018" name="Nat. Plants">
        <title>Whole-genome landscape of Medicago truncatula symbiotic genes.</title>
        <authorList>
            <person name="Pecrix Y."/>
            <person name="Gamas P."/>
            <person name="Carrere S."/>
        </authorList>
    </citation>
    <scope>NUCLEOTIDE SEQUENCE</scope>
    <source>
        <tissue evidence="5">Leaves</tissue>
    </source>
</reference>
<dbReference type="Proteomes" id="UP000265566">
    <property type="component" value="Chromosome 5"/>
</dbReference>
<proteinExistence type="evidence at transcript level"/>
<gene>
    <name evidence="4" type="primary">BH1</name>
    <name evidence="5" type="ORF">MtrunA17_Chr5g0402891</name>
</gene>
<name>V9Q4P4_MEDTR</name>
<dbReference type="InterPro" id="IPR052035">
    <property type="entry name" value="ZnF_BED_domain_contain"/>
</dbReference>